<keyword evidence="3" id="KW-0732">Signal</keyword>
<evidence type="ECO:0000313" key="5">
    <source>
        <dbReference type="Proteomes" id="UP000006833"/>
    </source>
</evidence>
<organism evidence="4 5">
    <name type="scientific">Dinoroseobacter shibae (strain DSM 16493 / NCIMB 14021 / DFL 12)</name>
    <dbReference type="NCBI Taxonomy" id="398580"/>
    <lineage>
        <taxon>Bacteria</taxon>
        <taxon>Pseudomonadati</taxon>
        <taxon>Pseudomonadota</taxon>
        <taxon>Alphaproteobacteria</taxon>
        <taxon>Rhodobacterales</taxon>
        <taxon>Roseobacteraceae</taxon>
        <taxon>Dinoroseobacter</taxon>
    </lineage>
</organism>
<keyword evidence="2" id="KW-0472">Membrane</keyword>
<evidence type="ECO:0000313" key="4">
    <source>
        <dbReference type="EMBL" id="ABV91919.1"/>
    </source>
</evidence>
<dbReference type="AlphaFoldDB" id="A8LKS6"/>
<proteinExistence type="predicted"/>
<dbReference type="RefSeq" id="WP_012176852.1">
    <property type="nucleotide sequence ID" value="NC_009952.1"/>
</dbReference>
<protein>
    <submittedName>
        <fullName evidence="4">Uncharacterized protein</fullName>
    </submittedName>
</protein>
<reference evidence="5" key="1">
    <citation type="journal article" date="2010" name="ISME J.">
        <title>The complete genome sequence of the algal symbiont Dinoroseobacter shibae: a hitchhiker's guide to life in the sea.</title>
        <authorList>
            <person name="Wagner-Dobler I."/>
            <person name="Ballhausen B."/>
            <person name="Berger M."/>
            <person name="Brinkhoff T."/>
            <person name="Buchholz I."/>
            <person name="Bunk B."/>
            <person name="Cypionka H."/>
            <person name="Daniel R."/>
            <person name="Drepper T."/>
            <person name="Gerdts G."/>
            <person name="Hahnke S."/>
            <person name="Han C."/>
            <person name="Jahn D."/>
            <person name="Kalhoefer D."/>
            <person name="Kiss H."/>
            <person name="Klenk H.P."/>
            <person name="Kyrpides N."/>
            <person name="Liebl W."/>
            <person name="Liesegang H."/>
            <person name="Meincke L."/>
            <person name="Pati A."/>
            <person name="Petersen J."/>
            <person name="Piekarski T."/>
            <person name="Pommerenke C."/>
            <person name="Pradella S."/>
            <person name="Pukall R."/>
            <person name="Rabus R."/>
            <person name="Stackebrandt E."/>
            <person name="Thole S."/>
            <person name="Thompson L."/>
            <person name="Tielen P."/>
            <person name="Tomasch J."/>
            <person name="von Jan M."/>
            <person name="Wanphrut N."/>
            <person name="Wichels A."/>
            <person name="Zech H."/>
            <person name="Simon M."/>
        </authorList>
    </citation>
    <scope>NUCLEOTIDE SEQUENCE [LARGE SCALE GENOMIC DNA]</scope>
    <source>
        <strain evidence="5">DSM 16493 / NCIMB 14021 / DFL 12</strain>
    </source>
</reference>
<feature type="signal peptide" evidence="3">
    <location>
        <begin position="1"/>
        <end position="22"/>
    </location>
</feature>
<dbReference type="eggNOG" id="ENOG5033CWU">
    <property type="taxonomic scope" value="Bacteria"/>
</dbReference>
<dbReference type="Proteomes" id="UP000006833">
    <property type="component" value="Chromosome"/>
</dbReference>
<feature type="compositionally biased region" description="Acidic residues" evidence="1">
    <location>
        <begin position="67"/>
        <end position="81"/>
    </location>
</feature>
<dbReference type="STRING" id="398580.Dshi_0170"/>
<sequence>MPLLPLYCLAVLAGMSAAPALAHPGHLAGLAGHDHWVAGAAIGAAIAIGLFGALKGRKSRADHQPEEAADAAEADSAEART</sequence>
<dbReference type="InterPro" id="IPR046619">
    <property type="entry name" value="DUF6732"/>
</dbReference>
<feature type="chain" id="PRO_5002725986" evidence="3">
    <location>
        <begin position="23"/>
        <end position="81"/>
    </location>
</feature>
<name>A8LKS6_DINSH</name>
<evidence type="ECO:0000256" key="2">
    <source>
        <dbReference type="SAM" id="Phobius"/>
    </source>
</evidence>
<gene>
    <name evidence="4" type="ordered locus">Dshi_0170</name>
</gene>
<dbReference type="EMBL" id="CP000830">
    <property type="protein sequence ID" value="ABV91919.1"/>
    <property type="molecule type" value="Genomic_DNA"/>
</dbReference>
<feature type="region of interest" description="Disordered" evidence="1">
    <location>
        <begin position="59"/>
        <end position="81"/>
    </location>
</feature>
<dbReference type="KEGG" id="dsh:Dshi_0170"/>
<keyword evidence="2" id="KW-1133">Transmembrane helix</keyword>
<evidence type="ECO:0000256" key="3">
    <source>
        <dbReference type="SAM" id="SignalP"/>
    </source>
</evidence>
<feature type="transmembrane region" description="Helical" evidence="2">
    <location>
        <begin position="38"/>
        <end position="54"/>
    </location>
</feature>
<keyword evidence="5" id="KW-1185">Reference proteome</keyword>
<dbReference type="HOGENOM" id="CLU_190726_0_0_5"/>
<accession>A8LKS6</accession>
<evidence type="ECO:0000256" key="1">
    <source>
        <dbReference type="SAM" id="MobiDB-lite"/>
    </source>
</evidence>
<dbReference type="Pfam" id="PF20506">
    <property type="entry name" value="DUF6732"/>
    <property type="match status" value="1"/>
</dbReference>
<keyword evidence="2" id="KW-0812">Transmembrane</keyword>